<sequence>MNGEQVGSVLEGTVDRWTELDTDWQGVFIGLAIVALVGGFGVDIVW</sequence>
<proteinExistence type="predicted"/>
<evidence type="ECO:0000313" key="3">
    <source>
        <dbReference type="Proteomes" id="UP001056855"/>
    </source>
</evidence>
<protein>
    <submittedName>
        <fullName evidence="2">Uncharacterized protein</fullName>
    </submittedName>
</protein>
<evidence type="ECO:0000313" key="2">
    <source>
        <dbReference type="EMBL" id="UTF54229.1"/>
    </source>
</evidence>
<dbReference type="RefSeq" id="WP_254158793.1">
    <property type="nucleotide sequence ID" value="NZ_CP100355.1"/>
</dbReference>
<accession>A0A9E7NC30</accession>
<keyword evidence="1" id="KW-0472">Membrane</keyword>
<dbReference type="GeneID" id="73288936"/>
<dbReference type="Proteomes" id="UP001056855">
    <property type="component" value="Chromosome"/>
</dbReference>
<organism evidence="2 3">
    <name type="scientific">Natronosalvus rutilus</name>
    <dbReference type="NCBI Taxonomy" id="2953753"/>
    <lineage>
        <taxon>Archaea</taxon>
        <taxon>Methanobacteriati</taxon>
        <taxon>Methanobacteriota</taxon>
        <taxon>Stenosarchaea group</taxon>
        <taxon>Halobacteria</taxon>
        <taxon>Halobacteriales</taxon>
        <taxon>Natrialbaceae</taxon>
        <taxon>Natronosalvus</taxon>
    </lineage>
</organism>
<dbReference type="AlphaFoldDB" id="A0A9E7NC30"/>
<name>A0A9E7NC30_9EURY</name>
<evidence type="ECO:0000256" key="1">
    <source>
        <dbReference type="SAM" id="Phobius"/>
    </source>
</evidence>
<gene>
    <name evidence="2" type="ORF">NGM29_02780</name>
</gene>
<keyword evidence="1" id="KW-0812">Transmembrane</keyword>
<feature type="transmembrane region" description="Helical" evidence="1">
    <location>
        <begin position="24"/>
        <end position="45"/>
    </location>
</feature>
<reference evidence="2" key="1">
    <citation type="submission" date="2022-06" db="EMBL/GenBank/DDBJ databases">
        <title>Diverse halophilic archaea isolated from saline environments.</title>
        <authorList>
            <person name="Cui H.-L."/>
        </authorList>
    </citation>
    <scope>NUCLEOTIDE SEQUENCE</scope>
    <source>
        <strain evidence="2">WLHS1</strain>
    </source>
</reference>
<keyword evidence="1" id="KW-1133">Transmembrane helix</keyword>
<dbReference type="KEGG" id="sawl:NGM29_02780"/>
<keyword evidence="3" id="KW-1185">Reference proteome</keyword>
<dbReference type="EMBL" id="CP100355">
    <property type="protein sequence ID" value="UTF54229.1"/>
    <property type="molecule type" value="Genomic_DNA"/>
</dbReference>